<name>A0AA96GP40_9BACT</name>
<dbReference type="Pfam" id="PF21716">
    <property type="entry name" value="dnstrm_HI1420"/>
    <property type="match status" value="1"/>
</dbReference>
<dbReference type="GO" id="GO:0003677">
    <property type="term" value="F:DNA binding"/>
    <property type="evidence" value="ECO:0007669"/>
    <property type="project" value="InterPro"/>
</dbReference>
<keyword evidence="2" id="KW-1185">Reference proteome</keyword>
<dbReference type="Proteomes" id="UP001302494">
    <property type="component" value="Chromosome"/>
</dbReference>
<evidence type="ECO:0000313" key="2">
    <source>
        <dbReference type="Proteomes" id="UP001302494"/>
    </source>
</evidence>
<gene>
    <name evidence="1" type="ORF">PQG83_18505</name>
</gene>
<organism evidence="1 2">
    <name type="scientific">Candidatus Nitrospira neomarina</name>
    <dbReference type="NCBI Taxonomy" id="3020899"/>
    <lineage>
        <taxon>Bacteria</taxon>
        <taxon>Pseudomonadati</taxon>
        <taxon>Nitrospirota</taxon>
        <taxon>Nitrospiria</taxon>
        <taxon>Nitrospirales</taxon>
        <taxon>Nitrospiraceae</taxon>
        <taxon>Nitrospira</taxon>
    </lineage>
</organism>
<accession>A0AA96GP40</accession>
<evidence type="ECO:0000313" key="1">
    <source>
        <dbReference type="EMBL" id="WNM61714.1"/>
    </source>
</evidence>
<dbReference type="InterPro" id="IPR010982">
    <property type="entry name" value="Lambda_DNA-bd_dom_sf"/>
</dbReference>
<dbReference type="NCBIfam" id="TIGR02684">
    <property type="entry name" value="dnstrm_HI1420"/>
    <property type="match status" value="1"/>
</dbReference>
<dbReference type="EMBL" id="CP116968">
    <property type="protein sequence ID" value="WNM61714.1"/>
    <property type="molecule type" value="Genomic_DNA"/>
</dbReference>
<dbReference type="PANTHER" id="PTHR40275">
    <property type="entry name" value="SSL7038 PROTEIN"/>
    <property type="match status" value="1"/>
</dbReference>
<dbReference type="AlphaFoldDB" id="A0AA96GP40"/>
<sequence>MKRSKAYQPDLIESLRDAGEAEEYLNAALEEGDSELFLLALRNVAEAQGGVAQLAEKAKLNRESLYIILSERGNPELKSLDALLHALGFRLAVTANRQA</sequence>
<protein>
    <submittedName>
        <fullName evidence="1">Addiction module antidote protein</fullName>
    </submittedName>
</protein>
<dbReference type="RefSeq" id="WP_312744201.1">
    <property type="nucleotide sequence ID" value="NZ_CP116968.1"/>
</dbReference>
<dbReference type="KEGG" id="nneo:PQG83_18505"/>
<proteinExistence type="predicted"/>
<dbReference type="SUPFAM" id="SSF47413">
    <property type="entry name" value="lambda repressor-like DNA-binding domains"/>
    <property type="match status" value="1"/>
</dbReference>
<reference evidence="1 2" key="1">
    <citation type="submission" date="2023-01" db="EMBL/GenBank/DDBJ databases">
        <title>Cultivation and genomic characterization of new, ubiquitous marine nitrite-oxidizing bacteria from the Nitrospirales.</title>
        <authorList>
            <person name="Mueller A.J."/>
            <person name="Daebeler A."/>
            <person name="Herbold C.W."/>
            <person name="Kirkegaard R.H."/>
            <person name="Daims H."/>
        </authorList>
    </citation>
    <scope>NUCLEOTIDE SEQUENCE [LARGE SCALE GENOMIC DNA]</scope>
    <source>
        <strain evidence="1 2">DK</strain>
    </source>
</reference>
<dbReference type="InterPro" id="IPR014057">
    <property type="entry name" value="HI1420"/>
</dbReference>
<dbReference type="PANTHER" id="PTHR40275:SF1">
    <property type="entry name" value="SSL7038 PROTEIN"/>
    <property type="match status" value="1"/>
</dbReference>